<dbReference type="EMBL" id="CAJVPT010026301">
    <property type="protein sequence ID" value="CAG8678809.1"/>
    <property type="molecule type" value="Genomic_DNA"/>
</dbReference>
<reference evidence="1" key="1">
    <citation type="submission" date="2021-06" db="EMBL/GenBank/DDBJ databases">
        <authorList>
            <person name="Kallberg Y."/>
            <person name="Tangrot J."/>
            <person name="Rosling A."/>
        </authorList>
    </citation>
    <scope>NUCLEOTIDE SEQUENCE</scope>
    <source>
        <strain evidence="1">CL356</strain>
    </source>
</reference>
<evidence type="ECO:0000313" key="2">
    <source>
        <dbReference type="Proteomes" id="UP000789525"/>
    </source>
</evidence>
<name>A0ACA9P119_9GLOM</name>
<evidence type="ECO:0000313" key="1">
    <source>
        <dbReference type="EMBL" id="CAG8678809.1"/>
    </source>
</evidence>
<feature type="non-terminal residue" evidence="1">
    <location>
        <position position="1"/>
    </location>
</feature>
<proteinExistence type="predicted"/>
<gene>
    <name evidence="1" type="ORF">ACOLOM_LOCUS9246</name>
</gene>
<accession>A0ACA9P119</accession>
<keyword evidence="2" id="KW-1185">Reference proteome</keyword>
<comment type="caution">
    <text evidence="1">The sequence shown here is derived from an EMBL/GenBank/DDBJ whole genome shotgun (WGS) entry which is preliminary data.</text>
</comment>
<dbReference type="Proteomes" id="UP000789525">
    <property type="component" value="Unassembled WGS sequence"/>
</dbReference>
<protein>
    <submittedName>
        <fullName evidence="1">14039_t:CDS:1</fullName>
    </submittedName>
</protein>
<sequence>LMNIINKSALYSFKDGIGQLTDALVKDLRNRSNVELKAGSRVSELKFGDANEVEITTSSGKFKGDHVISTIPTYELAKLLPTLPHLEYNPFVTVGVVNVAYAQRNLLPIRGFGFLVPQATPNNHYHVLGIIFDSDAMPSQDHPNDNYTKVTVMLGGHYYDSLEEEEFPNEEELLCQALQTIENTLGIYATPAEYVAKLQRKCIPQYYVNHHSRLKELHNAIKENFKNKLSVCGSSYWGVSINDCAVNSARLALNLLEDKPPGVVVTGLERVEKA</sequence>
<organism evidence="1 2">
    <name type="scientific">Acaulospora colombiana</name>
    <dbReference type="NCBI Taxonomy" id="27376"/>
    <lineage>
        <taxon>Eukaryota</taxon>
        <taxon>Fungi</taxon>
        <taxon>Fungi incertae sedis</taxon>
        <taxon>Mucoromycota</taxon>
        <taxon>Glomeromycotina</taxon>
        <taxon>Glomeromycetes</taxon>
        <taxon>Diversisporales</taxon>
        <taxon>Acaulosporaceae</taxon>
        <taxon>Acaulospora</taxon>
    </lineage>
</organism>